<gene>
    <name evidence="1" type="ORF">EB796_006258</name>
</gene>
<evidence type="ECO:0000313" key="1">
    <source>
        <dbReference type="EMBL" id="KAF6035438.1"/>
    </source>
</evidence>
<accession>A0A7J7KCV0</accession>
<reference evidence="1" key="1">
    <citation type="submission" date="2020-06" db="EMBL/GenBank/DDBJ databases">
        <title>Draft genome of Bugula neritina, a colonial animal packing powerful symbionts and potential medicines.</title>
        <authorList>
            <person name="Rayko M."/>
        </authorList>
    </citation>
    <scope>NUCLEOTIDE SEQUENCE [LARGE SCALE GENOMIC DNA]</scope>
    <source>
        <strain evidence="1">Kwan_BN1</strain>
    </source>
</reference>
<comment type="caution">
    <text evidence="1">The sequence shown here is derived from an EMBL/GenBank/DDBJ whole genome shotgun (WGS) entry which is preliminary data.</text>
</comment>
<protein>
    <submittedName>
        <fullName evidence="1">Uncharacterized protein</fullName>
    </submittedName>
</protein>
<dbReference type="Proteomes" id="UP000593567">
    <property type="component" value="Unassembled WGS sequence"/>
</dbReference>
<dbReference type="EMBL" id="VXIV02000878">
    <property type="protein sequence ID" value="KAF6035438.1"/>
    <property type="molecule type" value="Genomic_DNA"/>
</dbReference>
<sequence length="71" mass="8200">MKWNPEPKLLIPCKSIINLCYLSERASLALSWCVIMGEVRMSMGLNSRRRYHWMSQIHKLVAANPQVQISA</sequence>
<organism evidence="1 2">
    <name type="scientific">Bugula neritina</name>
    <name type="common">Brown bryozoan</name>
    <name type="synonym">Sertularia neritina</name>
    <dbReference type="NCBI Taxonomy" id="10212"/>
    <lineage>
        <taxon>Eukaryota</taxon>
        <taxon>Metazoa</taxon>
        <taxon>Spiralia</taxon>
        <taxon>Lophotrochozoa</taxon>
        <taxon>Bryozoa</taxon>
        <taxon>Gymnolaemata</taxon>
        <taxon>Cheilostomatida</taxon>
        <taxon>Flustrina</taxon>
        <taxon>Buguloidea</taxon>
        <taxon>Bugulidae</taxon>
        <taxon>Bugula</taxon>
    </lineage>
</organism>
<dbReference type="OrthoDB" id="29546at2759"/>
<dbReference type="AlphaFoldDB" id="A0A7J7KCV0"/>
<keyword evidence="2" id="KW-1185">Reference proteome</keyword>
<proteinExistence type="predicted"/>
<evidence type="ECO:0000313" key="2">
    <source>
        <dbReference type="Proteomes" id="UP000593567"/>
    </source>
</evidence>
<name>A0A7J7KCV0_BUGNE</name>